<dbReference type="AlphaFoldDB" id="A0A8T1L4N3"/>
<evidence type="ECO:0000256" key="1">
    <source>
        <dbReference type="SAM" id="MobiDB-lite"/>
    </source>
</evidence>
<proteinExistence type="predicted"/>
<dbReference type="EMBL" id="RCMK01000104">
    <property type="protein sequence ID" value="KAG2948735.1"/>
    <property type="molecule type" value="Genomic_DNA"/>
</dbReference>
<accession>A0A8T1L4N3</accession>
<name>A0A8T1L4N3_9STRA</name>
<gene>
    <name evidence="2" type="ORF">PC117_g5788</name>
</gene>
<comment type="caution">
    <text evidence="2">The sequence shown here is derived from an EMBL/GenBank/DDBJ whole genome shotgun (WGS) entry which is preliminary data.</text>
</comment>
<sequence>MHEVELHHASTSADPPVIAECDDILEAFLHDMSALDHRELRPTGFTTTTKLSPPASVSPKTRDS</sequence>
<evidence type="ECO:0000313" key="3">
    <source>
        <dbReference type="Proteomes" id="UP000736787"/>
    </source>
</evidence>
<feature type="region of interest" description="Disordered" evidence="1">
    <location>
        <begin position="40"/>
        <end position="64"/>
    </location>
</feature>
<evidence type="ECO:0000313" key="2">
    <source>
        <dbReference type="EMBL" id="KAG2948735.1"/>
    </source>
</evidence>
<protein>
    <submittedName>
        <fullName evidence="2">Uncharacterized protein</fullName>
    </submittedName>
</protein>
<organism evidence="2 3">
    <name type="scientific">Phytophthora cactorum</name>
    <dbReference type="NCBI Taxonomy" id="29920"/>
    <lineage>
        <taxon>Eukaryota</taxon>
        <taxon>Sar</taxon>
        <taxon>Stramenopiles</taxon>
        <taxon>Oomycota</taxon>
        <taxon>Peronosporomycetes</taxon>
        <taxon>Peronosporales</taxon>
        <taxon>Peronosporaceae</taxon>
        <taxon>Phytophthora</taxon>
    </lineage>
</organism>
<dbReference type="Proteomes" id="UP000736787">
    <property type="component" value="Unassembled WGS sequence"/>
</dbReference>
<reference evidence="2" key="1">
    <citation type="submission" date="2018-10" db="EMBL/GenBank/DDBJ databases">
        <title>Effector identification in a new, highly contiguous assembly of the strawberry crown rot pathogen Phytophthora cactorum.</title>
        <authorList>
            <person name="Armitage A.D."/>
            <person name="Nellist C.F."/>
            <person name="Bates H."/>
            <person name="Vickerstaff R.J."/>
            <person name="Harrison R.J."/>
        </authorList>
    </citation>
    <scope>NUCLEOTIDE SEQUENCE</scope>
    <source>
        <strain evidence="2">4040</strain>
    </source>
</reference>